<comment type="catalytic activity">
    <reaction evidence="4">
        <text>[thioredoxin]-disulfide + L-methionine + H2O = L-methionine (S)-S-oxide + [thioredoxin]-dithiol</text>
        <dbReference type="Rhea" id="RHEA:19993"/>
        <dbReference type="Rhea" id="RHEA-COMP:10698"/>
        <dbReference type="Rhea" id="RHEA-COMP:10700"/>
        <dbReference type="ChEBI" id="CHEBI:15377"/>
        <dbReference type="ChEBI" id="CHEBI:29950"/>
        <dbReference type="ChEBI" id="CHEBI:50058"/>
        <dbReference type="ChEBI" id="CHEBI:57844"/>
        <dbReference type="ChEBI" id="CHEBI:58772"/>
        <dbReference type="EC" id="1.8.4.11"/>
    </reaction>
</comment>
<comment type="caution">
    <text evidence="6">The sequence shown here is derived from an EMBL/GenBank/DDBJ whole genome shotgun (WGS) entry which is preliminary data.</text>
</comment>
<comment type="catalytic activity">
    <reaction evidence="3">
        <text>L-methionyl-[protein] + [thioredoxin]-disulfide + H2O = L-methionyl-(S)-S-oxide-[protein] + [thioredoxin]-dithiol</text>
        <dbReference type="Rhea" id="RHEA:14217"/>
        <dbReference type="Rhea" id="RHEA-COMP:10698"/>
        <dbReference type="Rhea" id="RHEA-COMP:10700"/>
        <dbReference type="Rhea" id="RHEA-COMP:12313"/>
        <dbReference type="Rhea" id="RHEA-COMP:12315"/>
        <dbReference type="ChEBI" id="CHEBI:15377"/>
        <dbReference type="ChEBI" id="CHEBI:16044"/>
        <dbReference type="ChEBI" id="CHEBI:29950"/>
        <dbReference type="ChEBI" id="CHEBI:44120"/>
        <dbReference type="ChEBI" id="CHEBI:50058"/>
        <dbReference type="EC" id="1.8.4.11"/>
    </reaction>
</comment>
<evidence type="ECO:0000256" key="4">
    <source>
        <dbReference type="ARBA" id="ARBA00048782"/>
    </source>
</evidence>
<name>A0A166ZDK2_9GAMM</name>
<dbReference type="PATRIC" id="fig|1365253.3.peg.4262"/>
<accession>A0A166ZDK2</accession>
<dbReference type="InterPro" id="IPR036509">
    <property type="entry name" value="Met_Sox_Rdtase_MsrA_sf"/>
</dbReference>
<proteinExistence type="predicted"/>
<gene>
    <name evidence="6" type="ORF">N482_17555</name>
</gene>
<sequence>MITRIGLGGSCYWCTEAIFNTLNGVLKVSQGWVNSFGEQSWFSEGILIEFDDDIITLYDLIEIHLHTHSSTSNHSRRDKYRSAIYCFDEHQKQSTVEYLELLGQGFNNPVITQALMFNEFKASKEHYQNYFYTEPSRPFCKNVITPKLKKLLSQFREKVDEEKVVKALFDS</sequence>
<evidence type="ECO:0000256" key="2">
    <source>
        <dbReference type="ARBA" id="ARBA00023002"/>
    </source>
</evidence>
<feature type="domain" description="Peptide methionine sulphoxide reductase MsrA" evidence="5">
    <location>
        <begin position="5"/>
        <end position="140"/>
    </location>
</feature>
<dbReference type="SUPFAM" id="SSF55068">
    <property type="entry name" value="Peptide methionine sulfoxide reductase"/>
    <property type="match status" value="1"/>
</dbReference>
<dbReference type="Proteomes" id="UP000076587">
    <property type="component" value="Unassembled WGS sequence"/>
</dbReference>
<dbReference type="Pfam" id="PF01625">
    <property type="entry name" value="PMSR"/>
    <property type="match status" value="1"/>
</dbReference>
<evidence type="ECO:0000256" key="1">
    <source>
        <dbReference type="ARBA" id="ARBA00012502"/>
    </source>
</evidence>
<dbReference type="EC" id="1.8.4.11" evidence="1"/>
<organism evidence="6 7">
    <name type="scientific">Pseudoalteromonas luteoviolacea NCIMB 1942</name>
    <dbReference type="NCBI Taxonomy" id="1365253"/>
    <lineage>
        <taxon>Bacteria</taxon>
        <taxon>Pseudomonadati</taxon>
        <taxon>Pseudomonadota</taxon>
        <taxon>Gammaproteobacteria</taxon>
        <taxon>Alteromonadales</taxon>
        <taxon>Pseudoalteromonadaceae</taxon>
        <taxon>Pseudoalteromonas</taxon>
    </lineage>
</organism>
<dbReference type="Gene3D" id="3.30.1060.10">
    <property type="entry name" value="Peptide methionine sulphoxide reductase MsrA"/>
    <property type="match status" value="1"/>
</dbReference>
<dbReference type="AlphaFoldDB" id="A0A166ZDK2"/>
<dbReference type="InterPro" id="IPR002569">
    <property type="entry name" value="Met_Sox_Rdtase_MsrA_dom"/>
</dbReference>
<reference evidence="6 7" key="1">
    <citation type="submission" date="2013-07" db="EMBL/GenBank/DDBJ databases">
        <title>Comparative Genomic and Metabolomic Analysis of Twelve Strains of Pseudoalteromonas luteoviolacea.</title>
        <authorList>
            <person name="Vynne N.G."/>
            <person name="Mansson M."/>
            <person name="Gram L."/>
        </authorList>
    </citation>
    <scope>NUCLEOTIDE SEQUENCE [LARGE SCALE GENOMIC DNA]</scope>
    <source>
        <strain evidence="6 7">NCIMB 1942</strain>
    </source>
</reference>
<dbReference type="PANTHER" id="PTHR43774">
    <property type="entry name" value="PEPTIDE METHIONINE SULFOXIDE REDUCTASE"/>
    <property type="match status" value="1"/>
</dbReference>
<evidence type="ECO:0000313" key="6">
    <source>
        <dbReference type="EMBL" id="KZN44201.1"/>
    </source>
</evidence>
<dbReference type="EMBL" id="AUXT01000197">
    <property type="protein sequence ID" value="KZN44201.1"/>
    <property type="molecule type" value="Genomic_DNA"/>
</dbReference>
<protein>
    <recommendedName>
        <fullName evidence="1">peptide-methionine (S)-S-oxide reductase</fullName>
        <ecNumber evidence="1">1.8.4.11</ecNumber>
    </recommendedName>
</protein>
<keyword evidence="2" id="KW-0560">Oxidoreductase</keyword>
<dbReference type="RefSeq" id="WP_331245822.1">
    <property type="nucleotide sequence ID" value="NZ_AUXT01000197.1"/>
</dbReference>
<evidence type="ECO:0000256" key="3">
    <source>
        <dbReference type="ARBA" id="ARBA00047806"/>
    </source>
</evidence>
<evidence type="ECO:0000313" key="7">
    <source>
        <dbReference type="Proteomes" id="UP000076587"/>
    </source>
</evidence>
<dbReference type="PANTHER" id="PTHR43774:SF1">
    <property type="entry name" value="PEPTIDE METHIONINE SULFOXIDE REDUCTASE MSRA 2"/>
    <property type="match status" value="1"/>
</dbReference>
<evidence type="ECO:0000259" key="5">
    <source>
        <dbReference type="Pfam" id="PF01625"/>
    </source>
</evidence>
<dbReference type="GO" id="GO:0008113">
    <property type="term" value="F:peptide-methionine (S)-S-oxide reductase activity"/>
    <property type="evidence" value="ECO:0007669"/>
    <property type="project" value="UniProtKB-EC"/>
</dbReference>